<dbReference type="InterPro" id="IPR039018">
    <property type="entry name" value="VapC20-like"/>
</dbReference>
<dbReference type="AlphaFoldDB" id="A0A166F0W7"/>
<dbReference type="EMBL" id="LWMT01000037">
    <property type="protein sequence ID" value="KZX17208.1"/>
    <property type="molecule type" value="Genomic_DNA"/>
</dbReference>
<dbReference type="PANTHER" id="PTHR42188:SF1">
    <property type="entry name" value="23S RRNA-SPECIFIC ENDONUCLEASE VAPC20"/>
    <property type="match status" value="1"/>
</dbReference>
<dbReference type="InterPro" id="IPR002716">
    <property type="entry name" value="PIN_dom"/>
</dbReference>
<protein>
    <submittedName>
        <fullName evidence="2">tRNA(FMet)-specific endonuclease VapC</fullName>
    </submittedName>
</protein>
<proteinExistence type="predicted"/>
<feature type="domain" description="PIN" evidence="1">
    <location>
        <begin position="2"/>
        <end position="123"/>
    </location>
</feature>
<dbReference type="GO" id="GO:0016075">
    <property type="term" value="P:rRNA catabolic process"/>
    <property type="evidence" value="ECO:0007669"/>
    <property type="project" value="TreeGrafter"/>
</dbReference>
<dbReference type="OrthoDB" id="41298at2157"/>
<accession>A0A166F0W7</accession>
<dbReference type="PANTHER" id="PTHR42188">
    <property type="entry name" value="23S RRNA-SPECIFIC ENDONUCLEASE VAPC20"/>
    <property type="match status" value="1"/>
</dbReference>
<evidence type="ECO:0000313" key="3">
    <source>
        <dbReference type="Proteomes" id="UP000077066"/>
    </source>
</evidence>
<dbReference type="RefSeq" id="WP_066970758.1">
    <property type="nucleotide sequence ID" value="NZ_LWMT01000037.1"/>
</dbReference>
<dbReference type="Proteomes" id="UP000077066">
    <property type="component" value="Unassembled WGS sequence"/>
</dbReference>
<dbReference type="PATRIC" id="fig|55758.3.peg.311"/>
<dbReference type="STRING" id="55758.MBFIL_02780"/>
<evidence type="ECO:0000259" key="1">
    <source>
        <dbReference type="Pfam" id="PF01850"/>
    </source>
</evidence>
<evidence type="ECO:0000313" key="2">
    <source>
        <dbReference type="EMBL" id="KZX17208.1"/>
    </source>
</evidence>
<dbReference type="Gene3D" id="3.40.50.1010">
    <property type="entry name" value="5'-nuclease"/>
    <property type="match status" value="1"/>
</dbReference>
<name>A0A166F0W7_9EURY</name>
<gene>
    <name evidence="2" type="primary">vapC_2</name>
    <name evidence="2" type="ORF">MBFIL_02780</name>
</gene>
<keyword evidence="2" id="KW-0378">Hydrolase</keyword>
<keyword evidence="2" id="KW-0540">Nuclease</keyword>
<sequence>MIFIDTGFIVGLVDSNDQWHNHAASLVSKINNEKRVICNAVIIESLNTIGKRLGSEAIKQLYINLKENFIIYNENRALYDKAVSTQIKYGGKLSLADSIIIEIMKELNITKIVSFDHHFDNKEKIVRIAH</sequence>
<dbReference type="GO" id="GO:0004521">
    <property type="term" value="F:RNA endonuclease activity"/>
    <property type="evidence" value="ECO:0007669"/>
    <property type="project" value="InterPro"/>
</dbReference>
<reference evidence="2 3" key="1">
    <citation type="submission" date="2016-04" db="EMBL/GenBank/DDBJ databases">
        <title>Genome sequence of Methanobrevibacter filiformis DSM 11501.</title>
        <authorList>
            <person name="Poehlein A."/>
            <person name="Seedorf H."/>
            <person name="Daniel R."/>
        </authorList>
    </citation>
    <scope>NUCLEOTIDE SEQUENCE [LARGE SCALE GENOMIC DNA]</scope>
    <source>
        <strain evidence="2 3">DSM 11501</strain>
    </source>
</reference>
<dbReference type="InterPro" id="IPR029060">
    <property type="entry name" value="PIN-like_dom_sf"/>
</dbReference>
<organism evidence="2 3">
    <name type="scientific">Methanobrevibacter filiformis</name>
    <dbReference type="NCBI Taxonomy" id="55758"/>
    <lineage>
        <taxon>Archaea</taxon>
        <taxon>Methanobacteriati</taxon>
        <taxon>Methanobacteriota</taxon>
        <taxon>Methanomada group</taxon>
        <taxon>Methanobacteria</taxon>
        <taxon>Methanobacteriales</taxon>
        <taxon>Methanobacteriaceae</taxon>
        <taxon>Methanobrevibacter</taxon>
    </lineage>
</organism>
<keyword evidence="3" id="KW-1185">Reference proteome</keyword>
<comment type="caution">
    <text evidence="2">The sequence shown here is derived from an EMBL/GenBank/DDBJ whole genome shotgun (WGS) entry which is preliminary data.</text>
</comment>
<dbReference type="Pfam" id="PF01850">
    <property type="entry name" value="PIN"/>
    <property type="match status" value="1"/>
</dbReference>
<keyword evidence="2" id="KW-0255">Endonuclease</keyword>
<dbReference type="SUPFAM" id="SSF88723">
    <property type="entry name" value="PIN domain-like"/>
    <property type="match status" value="1"/>
</dbReference>